<dbReference type="Proteomes" id="UP000293142">
    <property type="component" value="Unassembled WGS sequence"/>
</dbReference>
<dbReference type="SUPFAM" id="SSF161098">
    <property type="entry name" value="MetI-like"/>
    <property type="match status" value="1"/>
</dbReference>
<dbReference type="PANTHER" id="PTHR43386:SF1">
    <property type="entry name" value="D,D-DIPEPTIDE TRANSPORT SYSTEM PERMEASE PROTEIN DDPC-RELATED"/>
    <property type="match status" value="1"/>
</dbReference>
<feature type="transmembrane region" description="Helical" evidence="7">
    <location>
        <begin position="271"/>
        <end position="294"/>
    </location>
</feature>
<accession>A0A4Q9DXX3</accession>
<feature type="transmembrane region" description="Helical" evidence="7">
    <location>
        <begin position="107"/>
        <end position="133"/>
    </location>
</feature>
<dbReference type="GO" id="GO:0005886">
    <property type="term" value="C:plasma membrane"/>
    <property type="evidence" value="ECO:0007669"/>
    <property type="project" value="UniProtKB-SubCell"/>
</dbReference>
<dbReference type="InterPro" id="IPR035906">
    <property type="entry name" value="MetI-like_sf"/>
</dbReference>
<organism evidence="9 10">
    <name type="scientific">Paenibacillus thalictri</name>
    <dbReference type="NCBI Taxonomy" id="2527873"/>
    <lineage>
        <taxon>Bacteria</taxon>
        <taxon>Bacillati</taxon>
        <taxon>Bacillota</taxon>
        <taxon>Bacilli</taxon>
        <taxon>Bacillales</taxon>
        <taxon>Paenibacillaceae</taxon>
        <taxon>Paenibacillus</taxon>
    </lineage>
</organism>
<evidence type="ECO:0000313" key="9">
    <source>
        <dbReference type="EMBL" id="TBL80723.1"/>
    </source>
</evidence>
<gene>
    <name evidence="9" type="ORF">EYB31_05715</name>
</gene>
<dbReference type="CDD" id="cd06261">
    <property type="entry name" value="TM_PBP2"/>
    <property type="match status" value="1"/>
</dbReference>
<keyword evidence="6 7" id="KW-0472">Membrane</keyword>
<sequence>MAGPENQVSVGQKTKERAIHMKTMSLTRGTSLLLRSKTGTVGIVIVSVLVLIAVFAPWLAPYDPAKINPSAILKPPAWLIGGSSEHILGTDNLGRDMLSRIIYGSRVSLLVGTSAVVVAGAIGLALGLISGFYGGFIDNVLMRLVDSFLAIPHILFTLVVLGVLGPSMTTLIVVLGITNWVSYARVTRGEVLSIKEREFVKAARSIGVKDRMIMIRHLLPNVFSSFIVIATLNVASTIIAEASLSFLGLGIQPPAVSWGGMLSSGRTYLTTSWWVATFPGAAITLTVLGIIMLGDWLRDLLDPRAQGQKYAKE</sequence>
<dbReference type="InterPro" id="IPR000515">
    <property type="entry name" value="MetI-like"/>
</dbReference>
<dbReference type="EMBL" id="SIRE01000004">
    <property type="protein sequence ID" value="TBL80723.1"/>
    <property type="molecule type" value="Genomic_DNA"/>
</dbReference>
<dbReference type="InterPro" id="IPR050366">
    <property type="entry name" value="BP-dependent_transpt_permease"/>
</dbReference>
<keyword evidence="2 7" id="KW-0813">Transport</keyword>
<evidence type="ECO:0000256" key="1">
    <source>
        <dbReference type="ARBA" id="ARBA00004651"/>
    </source>
</evidence>
<dbReference type="AlphaFoldDB" id="A0A4Q9DXX3"/>
<evidence type="ECO:0000256" key="6">
    <source>
        <dbReference type="ARBA" id="ARBA00023136"/>
    </source>
</evidence>
<dbReference type="Pfam" id="PF00528">
    <property type="entry name" value="BPD_transp_1"/>
    <property type="match status" value="1"/>
</dbReference>
<protein>
    <submittedName>
        <fullName evidence="9">ABC transporter permease</fullName>
    </submittedName>
</protein>
<feature type="transmembrane region" description="Helical" evidence="7">
    <location>
        <begin position="41"/>
        <end position="60"/>
    </location>
</feature>
<feature type="transmembrane region" description="Helical" evidence="7">
    <location>
        <begin position="153"/>
        <end position="178"/>
    </location>
</feature>
<keyword evidence="10" id="KW-1185">Reference proteome</keyword>
<evidence type="ECO:0000256" key="7">
    <source>
        <dbReference type="RuleBase" id="RU363032"/>
    </source>
</evidence>
<comment type="similarity">
    <text evidence="7">Belongs to the binding-protein-dependent transport system permease family.</text>
</comment>
<evidence type="ECO:0000256" key="3">
    <source>
        <dbReference type="ARBA" id="ARBA00022475"/>
    </source>
</evidence>
<evidence type="ECO:0000256" key="2">
    <source>
        <dbReference type="ARBA" id="ARBA00022448"/>
    </source>
</evidence>
<evidence type="ECO:0000313" key="10">
    <source>
        <dbReference type="Proteomes" id="UP000293142"/>
    </source>
</evidence>
<keyword evidence="4 7" id="KW-0812">Transmembrane</keyword>
<dbReference type="InterPro" id="IPR025966">
    <property type="entry name" value="OppC_N"/>
</dbReference>
<feature type="domain" description="ABC transmembrane type-1" evidence="8">
    <location>
        <begin position="105"/>
        <end position="294"/>
    </location>
</feature>
<dbReference type="PANTHER" id="PTHR43386">
    <property type="entry name" value="OLIGOPEPTIDE TRANSPORT SYSTEM PERMEASE PROTEIN APPC"/>
    <property type="match status" value="1"/>
</dbReference>
<dbReference type="PROSITE" id="PS50928">
    <property type="entry name" value="ABC_TM1"/>
    <property type="match status" value="1"/>
</dbReference>
<comment type="caution">
    <text evidence="9">The sequence shown here is derived from an EMBL/GenBank/DDBJ whole genome shotgun (WGS) entry which is preliminary data.</text>
</comment>
<dbReference type="Gene3D" id="1.10.3720.10">
    <property type="entry name" value="MetI-like"/>
    <property type="match status" value="1"/>
</dbReference>
<keyword evidence="3" id="KW-1003">Cell membrane</keyword>
<evidence type="ECO:0000259" key="8">
    <source>
        <dbReference type="PROSITE" id="PS50928"/>
    </source>
</evidence>
<proteinExistence type="inferred from homology"/>
<reference evidence="9 10" key="1">
    <citation type="submission" date="2019-02" db="EMBL/GenBank/DDBJ databases">
        <title>Paenibacillus sp. nov., isolated from surface-sterilized tissue of Thalictrum simplex L.</title>
        <authorList>
            <person name="Tuo L."/>
        </authorList>
    </citation>
    <scope>NUCLEOTIDE SEQUENCE [LARGE SCALE GENOMIC DNA]</scope>
    <source>
        <strain evidence="9 10">N2SHLJ1</strain>
    </source>
</reference>
<evidence type="ECO:0000256" key="5">
    <source>
        <dbReference type="ARBA" id="ARBA00022989"/>
    </source>
</evidence>
<comment type="subcellular location">
    <subcellularLocation>
        <location evidence="1 7">Cell membrane</location>
        <topology evidence="1 7">Multi-pass membrane protein</topology>
    </subcellularLocation>
</comment>
<name>A0A4Q9DXX3_9BACL</name>
<feature type="transmembrane region" description="Helical" evidence="7">
    <location>
        <begin position="218"/>
        <end position="251"/>
    </location>
</feature>
<keyword evidence="5 7" id="KW-1133">Transmembrane helix</keyword>
<evidence type="ECO:0000256" key="4">
    <source>
        <dbReference type="ARBA" id="ARBA00022692"/>
    </source>
</evidence>
<dbReference type="OrthoDB" id="2514at2"/>
<dbReference type="Pfam" id="PF12911">
    <property type="entry name" value="OppC_N"/>
    <property type="match status" value="1"/>
</dbReference>
<dbReference type="GO" id="GO:0055085">
    <property type="term" value="P:transmembrane transport"/>
    <property type="evidence" value="ECO:0007669"/>
    <property type="project" value="InterPro"/>
</dbReference>